<comment type="caution">
    <text evidence="3">The sequence shown here is derived from an EMBL/GenBank/DDBJ whole genome shotgun (WGS) entry which is preliminary data.</text>
</comment>
<proteinExistence type="predicted"/>
<reference evidence="4" key="1">
    <citation type="journal article" date="2019" name="Plant Biotechnol. J.">
        <title>Genome sequencing of the Australian wild diploid species Gossypium australe highlights disease resistance and delayed gland morphogenesis.</title>
        <authorList>
            <person name="Cai Y."/>
            <person name="Cai X."/>
            <person name="Wang Q."/>
            <person name="Wang P."/>
            <person name="Zhang Y."/>
            <person name="Cai C."/>
            <person name="Xu Y."/>
            <person name="Wang K."/>
            <person name="Zhou Z."/>
            <person name="Wang C."/>
            <person name="Geng S."/>
            <person name="Li B."/>
            <person name="Dong Q."/>
            <person name="Hou Y."/>
            <person name="Wang H."/>
            <person name="Ai P."/>
            <person name="Liu Z."/>
            <person name="Yi F."/>
            <person name="Sun M."/>
            <person name="An G."/>
            <person name="Cheng J."/>
            <person name="Zhang Y."/>
            <person name="Shi Q."/>
            <person name="Xie Y."/>
            <person name="Shi X."/>
            <person name="Chang Y."/>
            <person name="Huang F."/>
            <person name="Chen Y."/>
            <person name="Hong S."/>
            <person name="Mi L."/>
            <person name="Sun Q."/>
            <person name="Zhang L."/>
            <person name="Zhou B."/>
            <person name="Peng R."/>
            <person name="Zhang X."/>
            <person name="Liu F."/>
        </authorList>
    </citation>
    <scope>NUCLEOTIDE SEQUENCE [LARGE SCALE GENOMIC DNA]</scope>
    <source>
        <strain evidence="4">cv. PA1801</strain>
    </source>
</reference>
<keyword evidence="2" id="KW-0472">Membrane</keyword>
<feature type="region of interest" description="Disordered" evidence="1">
    <location>
        <begin position="1"/>
        <end position="32"/>
    </location>
</feature>
<feature type="transmembrane region" description="Helical" evidence="2">
    <location>
        <begin position="163"/>
        <end position="183"/>
    </location>
</feature>
<organism evidence="3 4">
    <name type="scientific">Gossypium australe</name>
    <dbReference type="NCBI Taxonomy" id="47621"/>
    <lineage>
        <taxon>Eukaryota</taxon>
        <taxon>Viridiplantae</taxon>
        <taxon>Streptophyta</taxon>
        <taxon>Embryophyta</taxon>
        <taxon>Tracheophyta</taxon>
        <taxon>Spermatophyta</taxon>
        <taxon>Magnoliopsida</taxon>
        <taxon>eudicotyledons</taxon>
        <taxon>Gunneridae</taxon>
        <taxon>Pentapetalae</taxon>
        <taxon>rosids</taxon>
        <taxon>malvids</taxon>
        <taxon>Malvales</taxon>
        <taxon>Malvaceae</taxon>
        <taxon>Malvoideae</taxon>
        <taxon>Gossypium</taxon>
    </lineage>
</organism>
<keyword evidence="3" id="KW-0648">Protein biosynthesis</keyword>
<evidence type="ECO:0000313" key="4">
    <source>
        <dbReference type="Proteomes" id="UP000325315"/>
    </source>
</evidence>
<accession>A0A5B6UE64</accession>
<protein>
    <submittedName>
        <fullName evidence="3">Translation initiation factor IF-2-like</fullName>
    </submittedName>
</protein>
<dbReference type="Proteomes" id="UP000325315">
    <property type="component" value="Unassembled WGS sequence"/>
</dbReference>
<evidence type="ECO:0000256" key="2">
    <source>
        <dbReference type="SAM" id="Phobius"/>
    </source>
</evidence>
<dbReference type="EMBL" id="SMMG02000012">
    <property type="protein sequence ID" value="KAA3455598.1"/>
    <property type="molecule type" value="Genomic_DNA"/>
</dbReference>
<evidence type="ECO:0000313" key="3">
    <source>
        <dbReference type="EMBL" id="KAA3455598.1"/>
    </source>
</evidence>
<keyword evidence="2" id="KW-0812">Transmembrane</keyword>
<keyword evidence="2" id="KW-1133">Transmembrane helix</keyword>
<gene>
    <name evidence="3" type="ORF">EPI10_018605</name>
</gene>
<keyword evidence="3" id="KW-0396">Initiation factor</keyword>
<feature type="compositionally biased region" description="Basic and acidic residues" evidence="1">
    <location>
        <begin position="1"/>
        <end position="17"/>
    </location>
</feature>
<sequence length="247" mass="26887">MDCMATREKNTDLDLEKGLTISEEEDQIKNPFSSLKNKAQMLLSKFSFSDNVSSDERVSLPGDASDSGSTKAANKEGQDNNGVIGKESNNDNKINNNNKVGKEKRNNKKAPKPPRPPKAPTLDAADRRLIKELAELARLKRARIERMKALKKMKATKGISSNTTILAMVLIIILLIVIIYHGMESRGTSTKSGGSEMGVGGAMEGGLLSLELFGNPSSSISNTGSPFMADQVADLETEAKLKRFLWM</sequence>
<feature type="region of interest" description="Disordered" evidence="1">
    <location>
        <begin position="48"/>
        <end position="125"/>
    </location>
</feature>
<dbReference type="OrthoDB" id="909678at2759"/>
<name>A0A5B6UE64_9ROSI</name>
<dbReference type="GO" id="GO:0003743">
    <property type="term" value="F:translation initiation factor activity"/>
    <property type="evidence" value="ECO:0007669"/>
    <property type="project" value="UniProtKB-KW"/>
</dbReference>
<dbReference type="AlphaFoldDB" id="A0A5B6UE64"/>
<dbReference type="PANTHER" id="PTHR34188:SF20">
    <property type="entry name" value="PROTEIN, PUTATIVE-RELATED"/>
    <property type="match status" value="1"/>
</dbReference>
<evidence type="ECO:0000256" key="1">
    <source>
        <dbReference type="SAM" id="MobiDB-lite"/>
    </source>
</evidence>
<dbReference type="PANTHER" id="PTHR34188">
    <property type="entry name" value="OS01G0299500 PROTEIN"/>
    <property type="match status" value="1"/>
</dbReference>
<keyword evidence="4" id="KW-1185">Reference proteome</keyword>